<name>A0ABY4ETQ0_9BACI</name>
<sequence>MTEEHNEFNDFRRHQVKRLSNGTPVNWISTLLTYAGWIILTAGAVLSLFVSMNTPNNSFFVFIIYASIGTATGLGLVGIAEVIKQLFIISYRLKEHGYSFDKEQ</sequence>
<keyword evidence="1" id="KW-0812">Transmembrane</keyword>
<evidence type="ECO:0000256" key="1">
    <source>
        <dbReference type="SAM" id="Phobius"/>
    </source>
</evidence>
<keyword evidence="3" id="KW-1185">Reference proteome</keyword>
<keyword evidence="1" id="KW-0472">Membrane</keyword>
<gene>
    <name evidence="2" type="ORF">MUN88_13795</name>
</gene>
<evidence type="ECO:0000313" key="3">
    <source>
        <dbReference type="Proteomes" id="UP000831782"/>
    </source>
</evidence>
<reference evidence="2 3" key="1">
    <citation type="submission" date="2022-04" db="EMBL/GenBank/DDBJ databases">
        <title>Gracilibacillus sp. isolated from saltern.</title>
        <authorList>
            <person name="Won M."/>
            <person name="Lee C.-M."/>
            <person name="Woen H.-Y."/>
            <person name="Kwon S.-W."/>
        </authorList>
    </citation>
    <scope>NUCLEOTIDE SEQUENCE [LARGE SCALE GENOMIC DNA]</scope>
    <source>
        <strain evidence="2 3">SSWR10-1</strain>
    </source>
</reference>
<proteinExistence type="predicted"/>
<dbReference type="Proteomes" id="UP000831782">
    <property type="component" value="Chromosome"/>
</dbReference>
<feature type="transmembrane region" description="Helical" evidence="1">
    <location>
        <begin position="27"/>
        <end position="50"/>
    </location>
</feature>
<organism evidence="2 3">
    <name type="scientific">Gracilibacillus caseinilyticus</name>
    <dbReference type="NCBI Taxonomy" id="2932256"/>
    <lineage>
        <taxon>Bacteria</taxon>
        <taxon>Bacillati</taxon>
        <taxon>Bacillota</taxon>
        <taxon>Bacilli</taxon>
        <taxon>Bacillales</taxon>
        <taxon>Bacillaceae</taxon>
        <taxon>Gracilibacillus</taxon>
    </lineage>
</organism>
<feature type="transmembrane region" description="Helical" evidence="1">
    <location>
        <begin position="62"/>
        <end position="83"/>
    </location>
</feature>
<keyword evidence="1" id="KW-1133">Transmembrane helix</keyword>
<protein>
    <recommendedName>
        <fullName evidence="4">DUF4282 domain-containing protein</fullName>
    </recommendedName>
</protein>
<dbReference type="RefSeq" id="WP_244716015.1">
    <property type="nucleotide sequence ID" value="NZ_CP095072.1"/>
</dbReference>
<evidence type="ECO:0008006" key="4">
    <source>
        <dbReference type="Google" id="ProtNLM"/>
    </source>
</evidence>
<evidence type="ECO:0000313" key="2">
    <source>
        <dbReference type="EMBL" id="UOQ47147.1"/>
    </source>
</evidence>
<accession>A0ABY4ETQ0</accession>
<dbReference type="EMBL" id="CP095072">
    <property type="protein sequence ID" value="UOQ47147.1"/>
    <property type="molecule type" value="Genomic_DNA"/>
</dbReference>